<proteinExistence type="predicted"/>
<name>A0A2Z6P6S9_TRISU</name>
<keyword evidence="2" id="KW-1185">Reference proteome</keyword>
<evidence type="ECO:0000313" key="1">
    <source>
        <dbReference type="EMBL" id="GAU39459.1"/>
    </source>
</evidence>
<dbReference type="AlphaFoldDB" id="A0A2Z6P6S9"/>
<reference evidence="2" key="1">
    <citation type="journal article" date="2017" name="Front. Plant Sci.">
        <title>Climate Clever Clovers: New Paradigm to Reduce the Environmental Footprint of Ruminants by Breeding Low Methanogenic Forages Utilizing Haplotype Variation.</title>
        <authorList>
            <person name="Kaur P."/>
            <person name="Appels R."/>
            <person name="Bayer P.E."/>
            <person name="Keeble-Gagnere G."/>
            <person name="Wang J."/>
            <person name="Hirakawa H."/>
            <person name="Shirasawa K."/>
            <person name="Vercoe P."/>
            <person name="Stefanova K."/>
            <person name="Durmic Z."/>
            <person name="Nichols P."/>
            <person name="Revell C."/>
            <person name="Isobe S.N."/>
            <person name="Edwards D."/>
            <person name="Erskine W."/>
        </authorList>
    </citation>
    <scope>NUCLEOTIDE SEQUENCE [LARGE SCALE GENOMIC DNA]</scope>
    <source>
        <strain evidence="2">cv. Daliak</strain>
    </source>
</reference>
<evidence type="ECO:0008006" key="3">
    <source>
        <dbReference type="Google" id="ProtNLM"/>
    </source>
</evidence>
<accession>A0A2Z6P6S9</accession>
<dbReference type="EMBL" id="DF973763">
    <property type="protein sequence ID" value="GAU39459.1"/>
    <property type="molecule type" value="Genomic_DNA"/>
</dbReference>
<protein>
    <recommendedName>
        <fullName evidence="3">RNase H type-1 domain-containing protein</fullName>
    </recommendedName>
</protein>
<sequence length="113" mass="13361">MDICQKEDKEVAGRFAMLIWVIWNNRNSGVWSNAKEPGQCLGVKAKHLWMEWHAVQQHQLNTTWAEQQHQQLQWKKPPIGWYKCNVNAGFHGELNKTSASWCLRDHTRRFMMA</sequence>
<evidence type="ECO:0000313" key="2">
    <source>
        <dbReference type="Proteomes" id="UP000242715"/>
    </source>
</evidence>
<dbReference type="OrthoDB" id="1430973at2759"/>
<gene>
    <name evidence="1" type="ORF">TSUD_158900</name>
</gene>
<dbReference type="Proteomes" id="UP000242715">
    <property type="component" value="Unassembled WGS sequence"/>
</dbReference>
<organism evidence="1 2">
    <name type="scientific">Trifolium subterraneum</name>
    <name type="common">Subterranean clover</name>
    <dbReference type="NCBI Taxonomy" id="3900"/>
    <lineage>
        <taxon>Eukaryota</taxon>
        <taxon>Viridiplantae</taxon>
        <taxon>Streptophyta</taxon>
        <taxon>Embryophyta</taxon>
        <taxon>Tracheophyta</taxon>
        <taxon>Spermatophyta</taxon>
        <taxon>Magnoliopsida</taxon>
        <taxon>eudicotyledons</taxon>
        <taxon>Gunneridae</taxon>
        <taxon>Pentapetalae</taxon>
        <taxon>rosids</taxon>
        <taxon>fabids</taxon>
        <taxon>Fabales</taxon>
        <taxon>Fabaceae</taxon>
        <taxon>Papilionoideae</taxon>
        <taxon>50 kb inversion clade</taxon>
        <taxon>NPAAA clade</taxon>
        <taxon>Hologalegina</taxon>
        <taxon>IRL clade</taxon>
        <taxon>Trifolieae</taxon>
        <taxon>Trifolium</taxon>
    </lineage>
</organism>